<protein>
    <recommendedName>
        <fullName evidence="3">Remorin C-terminal domain-containing protein</fullName>
    </recommendedName>
</protein>
<dbReference type="AlphaFoldDB" id="A0A9Q0FGW0"/>
<dbReference type="PANTHER" id="PTHR31471:SF5">
    <property type="entry name" value="GB|AAD39278.1"/>
    <property type="match status" value="1"/>
</dbReference>
<evidence type="ECO:0000313" key="5">
    <source>
        <dbReference type="Proteomes" id="UP001141552"/>
    </source>
</evidence>
<dbReference type="PANTHER" id="PTHR31471">
    <property type="entry name" value="OS02G0116800 PROTEIN"/>
    <property type="match status" value="1"/>
</dbReference>
<proteinExistence type="inferred from homology"/>
<accession>A0A9Q0FGW0</accession>
<name>A0A9Q0FGW0_9ROSI</name>
<feature type="domain" description="Remorin C-terminal" evidence="3">
    <location>
        <begin position="168"/>
        <end position="271"/>
    </location>
</feature>
<comment type="caution">
    <text evidence="4">The sequence shown here is derived from an EMBL/GenBank/DDBJ whole genome shotgun (WGS) entry which is preliminary data.</text>
</comment>
<dbReference type="Proteomes" id="UP001141552">
    <property type="component" value="Unassembled WGS sequence"/>
</dbReference>
<evidence type="ECO:0000313" key="4">
    <source>
        <dbReference type="EMBL" id="KAJ4831251.1"/>
    </source>
</evidence>
<feature type="compositionally biased region" description="Polar residues" evidence="2">
    <location>
        <begin position="89"/>
        <end position="108"/>
    </location>
</feature>
<evidence type="ECO:0000259" key="3">
    <source>
        <dbReference type="Pfam" id="PF03763"/>
    </source>
</evidence>
<organism evidence="4 5">
    <name type="scientific">Turnera subulata</name>
    <dbReference type="NCBI Taxonomy" id="218843"/>
    <lineage>
        <taxon>Eukaryota</taxon>
        <taxon>Viridiplantae</taxon>
        <taxon>Streptophyta</taxon>
        <taxon>Embryophyta</taxon>
        <taxon>Tracheophyta</taxon>
        <taxon>Spermatophyta</taxon>
        <taxon>Magnoliopsida</taxon>
        <taxon>eudicotyledons</taxon>
        <taxon>Gunneridae</taxon>
        <taxon>Pentapetalae</taxon>
        <taxon>rosids</taxon>
        <taxon>fabids</taxon>
        <taxon>Malpighiales</taxon>
        <taxon>Passifloraceae</taxon>
        <taxon>Turnera</taxon>
    </lineage>
</organism>
<feature type="compositionally biased region" description="Polar residues" evidence="2">
    <location>
        <begin position="132"/>
        <end position="148"/>
    </location>
</feature>
<reference evidence="4" key="1">
    <citation type="submission" date="2022-02" db="EMBL/GenBank/DDBJ databases">
        <authorList>
            <person name="Henning P.M."/>
            <person name="McCubbin A.G."/>
            <person name="Shore J.S."/>
        </authorList>
    </citation>
    <scope>NUCLEOTIDE SEQUENCE</scope>
    <source>
        <strain evidence="4">F60SS</strain>
        <tissue evidence="4">Leaves</tissue>
    </source>
</reference>
<sequence>MESLLMQKRVKFSGQEHEEASSAGEKMNNKAKTWFPSQAYWQMSQDYVPQESEYAAAVAAAAFAVNSIEEAELDRRRKMKEDFERAKSRMNTMNESATSGSVRVTRSFTGKEVKDAGETSTARQKQQDQRAQESSMTSRKPSRSTSMRLKNPADQKQRGNSSRGDVMDDKVGSWEKAQLLKIHKRYEKLKSRIFSWENSKKTQAKLHMEKKKSELELRKTRNSQHYQDKLARIDMIAGGARAQLEEKRRNEESVVEEKAKYMRRKGRSPVKFFCC</sequence>
<comment type="similarity">
    <text evidence="1">Belongs to the remorin family.</text>
</comment>
<evidence type="ECO:0000256" key="2">
    <source>
        <dbReference type="SAM" id="MobiDB-lite"/>
    </source>
</evidence>
<dbReference type="OrthoDB" id="775261at2759"/>
<feature type="region of interest" description="Disordered" evidence="2">
    <location>
        <begin position="1"/>
        <end position="29"/>
    </location>
</feature>
<dbReference type="InterPro" id="IPR005516">
    <property type="entry name" value="Remorin_C"/>
</dbReference>
<gene>
    <name evidence="4" type="ORF">Tsubulata_014567</name>
</gene>
<evidence type="ECO:0000256" key="1">
    <source>
        <dbReference type="ARBA" id="ARBA00005711"/>
    </source>
</evidence>
<keyword evidence="5" id="KW-1185">Reference proteome</keyword>
<dbReference type="EMBL" id="JAKUCV010005423">
    <property type="protein sequence ID" value="KAJ4831251.1"/>
    <property type="molecule type" value="Genomic_DNA"/>
</dbReference>
<reference evidence="4" key="2">
    <citation type="journal article" date="2023" name="Plants (Basel)">
        <title>Annotation of the Turnera subulata (Passifloraceae) Draft Genome Reveals the S-Locus Evolved after the Divergence of Turneroideae from Passifloroideae in a Stepwise Manner.</title>
        <authorList>
            <person name="Henning P.M."/>
            <person name="Roalson E.H."/>
            <person name="Mir W."/>
            <person name="McCubbin A.G."/>
            <person name="Shore J.S."/>
        </authorList>
    </citation>
    <scope>NUCLEOTIDE SEQUENCE</scope>
    <source>
        <strain evidence="4">F60SS</strain>
    </source>
</reference>
<dbReference type="Pfam" id="PF03763">
    <property type="entry name" value="Remorin_C"/>
    <property type="match status" value="1"/>
</dbReference>
<feature type="region of interest" description="Disordered" evidence="2">
    <location>
        <begin position="69"/>
        <end position="173"/>
    </location>
</feature>
<feature type="compositionally biased region" description="Basic and acidic residues" evidence="2">
    <location>
        <begin position="73"/>
        <end position="87"/>
    </location>
</feature>